<keyword evidence="1 6" id="KW-0346">Stress response</keyword>
<organism evidence="6 7">
    <name type="scientific">Parasponia andersonii</name>
    <name type="common">Sponia andersonii</name>
    <dbReference type="NCBI Taxonomy" id="3476"/>
    <lineage>
        <taxon>Eukaryota</taxon>
        <taxon>Viridiplantae</taxon>
        <taxon>Streptophyta</taxon>
        <taxon>Embryophyta</taxon>
        <taxon>Tracheophyta</taxon>
        <taxon>Spermatophyta</taxon>
        <taxon>Magnoliopsida</taxon>
        <taxon>eudicotyledons</taxon>
        <taxon>Gunneridae</taxon>
        <taxon>Pentapetalae</taxon>
        <taxon>rosids</taxon>
        <taxon>fabids</taxon>
        <taxon>Rosales</taxon>
        <taxon>Cannabaceae</taxon>
        <taxon>Parasponia</taxon>
    </lineage>
</organism>
<protein>
    <submittedName>
        <fullName evidence="6">Small heat shock protein HSP</fullName>
    </submittedName>
</protein>
<feature type="compositionally biased region" description="Low complexity" evidence="4">
    <location>
        <begin position="84"/>
        <end position="97"/>
    </location>
</feature>
<dbReference type="CDD" id="cd06472">
    <property type="entry name" value="ACD_ScHsp26_like"/>
    <property type="match status" value="1"/>
</dbReference>
<feature type="domain" description="SHSP" evidence="5">
    <location>
        <begin position="21"/>
        <end position="154"/>
    </location>
</feature>
<comment type="caution">
    <text evidence="6">The sequence shown here is derived from an EMBL/GenBank/DDBJ whole genome shotgun (WGS) entry which is preliminary data.</text>
</comment>
<keyword evidence="7" id="KW-1185">Reference proteome</keyword>
<dbReference type="InterPro" id="IPR002068">
    <property type="entry name" value="A-crystallin/Hsp20_dom"/>
</dbReference>
<feature type="region of interest" description="Disordered" evidence="4">
    <location>
        <begin position="68"/>
        <end position="102"/>
    </location>
</feature>
<dbReference type="Proteomes" id="UP000237105">
    <property type="component" value="Unassembled WGS sequence"/>
</dbReference>
<dbReference type="OrthoDB" id="1245404at2759"/>
<accession>A0A2P5B5J2</accession>
<evidence type="ECO:0000256" key="1">
    <source>
        <dbReference type="ARBA" id="ARBA00023016"/>
    </source>
</evidence>
<reference evidence="7" key="1">
    <citation type="submission" date="2016-06" db="EMBL/GenBank/DDBJ databases">
        <title>Parallel loss of symbiosis genes in relatives of nitrogen-fixing non-legume Parasponia.</title>
        <authorList>
            <person name="Van Velzen R."/>
            <person name="Holmer R."/>
            <person name="Bu F."/>
            <person name="Rutten L."/>
            <person name="Van Zeijl A."/>
            <person name="Liu W."/>
            <person name="Santuari L."/>
            <person name="Cao Q."/>
            <person name="Sharma T."/>
            <person name="Shen D."/>
            <person name="Roswanjaya Y."/>
            <person name="Wardhani T."/>
            <person name="Kalhor M.S."/>
            <person name="Jansen J."/>
            <person name="Van den Hoogen J."/>
            <person name="Gungor B."/>
            <person name="Hartog M."/>
            <person name="Hontelez J."/>
            <person name="Verver J."/>
            <person name="Yang W.-C."/>
            <person name="Schijlen E."/>
            <person name="Repin R."/>
            <person name="Schilthuizen M."/>
            <person name="Schranz E."/>
            <person name="Heidstra R."/>
            <person name="Miyata K."/>
            <person name="Fedorova E."/>
            <person name="Kohlen W."/>
            <person name="Bisseling T."/>
            <person name="Smit S."/>
            <person name="Geurts R."/>
        </authorList>
    </citation>
    <scope>NUCLEOTIDE SEQUENCE [LARGE SCALE GENOMIC DNA]</scope>
    <source>
        <strain evidence="7">cv. WU1-14</strain>
    </source>
</reference>
<dbReference type="STRING" id="3476.A0A2P5B5J2"/>
<evidence type="ECO:0000313" key="7">
    <source>
        <dbReference type="Proteomes" id="UP000237105"/>
    </source>
</evidence>
<dbReference type="Gene3D" id="2.60.40.790">
    <property type="match status" value="1"/>
</dbReference>
<proteinExistence type="inferred from homology"/>
<name>A0A2P5B5J2_PARAD</name>
<feature type="compositionally biased region" description="Basic and acidic residues" evidence="4">
    <location>
        <begin position="68"/>
        <end position="83"/>
    </location>
</feature>
<evidence type="ECO:0000259" key="5">
    <source>
        <dbReference type="PROSITE" id="PS01031"/>
    </source>
</evidence>
<dbReference type="PANTHER" id="PTHR11527">
    <property type="entry name" value="HEAT-SHOCK PROTEIN 20 FAMILY MEMBER"/>
    <property type="match status" value="1"/>
</dbReference>
<dbReference type="AlphaFoldDB" id="A0A2P5B5J2"/>
<gene>
    <name evidence="6" type="ORF">PanWU01x14_269980</name>
</gene>
<evidence type="ECO:0000256" key="2">
    <source>
        <dbReference type="PROSITE-ProRule" id="PRU00285"/>
    </source>
</evidence>
<evidence type="ECO:0000256" key="4">
    <source>
        <dbReference type="SAM" id="MobiDB-lite"/>
    </source>
</evidence>
<dbReference type="InterPro" id="IPR008978">
    <property type="entry name" value="HSP20-like_chaperone"/>
</dbReference>
<dbReference type="InterPro" id="IPR031107">
    <property type="entry name" value="Small_HSP"/>
</dbReference>
<dbReference type="PROSITE" id="PS01031">
    <property type="entry name" value="SHSP"/>
    <property type="match status" value="1"/>
</dbReference>
<dbReference type="EMBL" id="JXTB01000359">
    <property type="protein sequence ID" value="PON44062.1"/>
    <property type="molecule type" value="Genomic_DNA"/>
</dbReference>
<comment type="similarity">
    <text evidence="2 3">Belongs to the small heat shock protein (HSP20) family.</text>
</comment>
<evidence type="ECO:0000256" key="3">
    <source>
        <dbReference type="RuleBase" id="RU003616"/>
    </source>
</evidence>
<dbReference type="Pfam" id="PF00011">
    <property type="entry name" value="HSP20"/>
    <property type="match status" value="1"/>
</dbReference>
<evidence type="ECO:0000313" key="6">
    <source>
        <dbReference type="EMBL" id="PON44062.1"/>
    </source>
</evidence>
<dbReference type="SUPFAM" id="SSF49764">
    <property type="entry name" value="HSP20-like chaperones"/>
    <property type="match status" value="1"/>
</dbReference>
<sequence>MSLIPQLFGGEILDPFLSLINKCPVLNTPTDWKETPNDHIFVADLPGLSKDDVKVEVVEGRVLEISGERKNVDDDVEKNDRSSDGGSSSSTTNTTTHDTWHRVERCQGKFHRRFKLPENAKVDEVKASMENGVLTVTIPKREVKKPERKLVQIE</sequence>